<feature type="compositionally biased region" description="Polar residues" evidence="1">
    <location>
        <begin position="159"/>
        <end position="178"/>
    </location>
</feature>
<dbReference type="OrthoDB" id="6152242at2759"/>
<dbReference type="EMBL" id="CAKOFQ010008889">
    <property type="protein sequence ID" value="CAH2016403.1"/>
    <property type="molecule type" value="Genomic_DNA"/>
</dbReference>
<name>A0A9P0QB99_ACAOB</name>
<feature type="region of interest" description="Disordered" evidence="1">
    <location>
        <begin position="145"/>
        <end position="203"/>
    </location>
</feature>
<feature type="region of interest" description="Disordered" evidence="1">
    <location>
        <begin position="1"/>
        <end position="28"/>
    </location>
</feature>
<evidence type="ECO:0000313" key="4">
    <source>
        <dbReference type="Proteomes" id="UP001152888"/>
    </source>
</evidence>
<dbReference type="PROSITE" id="PS51029">
    <property type="entry name" value="MADF"/>
    <property type="match status" value="1"/>
</dbReference>
<proteinExistence type="predicted"/>
<dbReference type="InterPro" id="IPR006578">
    <property type="entry name" value="MADF-dom"/>
</dbReference>
<feature type="compositionally biased region" description="Polar residues" evidence="1">
    <location>
        <begin position="1"/>
        <end position="10"/>
    </location>
</feature>
<protein>
    <recommendedName>
        <fullName evidence="2">MADF domain-containing protein</fullName>
    </recommendedName>
</protein>
<dbReference type="PANTHER" id="PTHR21505:SF8">
    <property type="entry name" value="DPT-YFP REPRESSOR BY OVEREXPRESSION, ISOFORM D-RELATED"/>
    <property type="match status" value="1"/>
</dbReference>
<evidence type="ECO:0000313" key="3">
    <source>
        <dbReference type="EMBL" id="CAH2016403.1"/>
    </source>
</evidence>
<dbReference type="AlphaFoldDB" id="A0A9P0QB99"/>
<keyword evidence="4" id="KW-1185">Reference proteome</keyword>
<dbReference type="PANTHER" id="PTHR21505">
    <property type="entry name" value="MADF DOMAIN-CONTAINING PROTEIN-RELATED"/>
    <property type="match status" value="1"/>
</dbReference>
<dbReference type="Pfam" id="PF10545">
    <property type="entry name" value="MADF_DNA_bdg"/>
    <property type="match status" value="1"/>
</dbReference>
<reference evidence="3" key="1">
    <citation type="submission" date="2022-03" db="EMBL/GenBank/DDBJ databases">
        <authorList>
            <person name="Sayadi A."/>
        </authorList>
    </citation>
    <scope>NUCLEOTIDE SEQUENCE</scope>
</reference>
<accession>A0A9P0QB99</accession>
<organism evidence="3 4">
    <name type="scientific">Acanthoscelides obtectus</name>
    <name type="common">Bean weevil</name>
    <name type="synonym">Bruchus obtectus</name>
    <dbReference type="NCBI Taxonomy" id="200917"/>
    <lineage>
        <taxon>Eukaryota</taxon>
        <taxon>Metazoa</taxon>
        <taxon>Ecdysozoa</taxon>
        <taxon>Arthropoda</taxon>
        <taxon>Hexapoda</taxon>
        <taxon>Insecta</taxon>
        <taxon>Pterygota</taxon>
        <taxon>Neoptera</taxon>
        <taxon>Endopterygota</taxon>
        <taxon>Coleoptera</taxon>
        <taxon>Polyphaga</taxon>
        <taxon>Cucujiformia</taxon>
        <taxon>Chrysomeloidea</taxon>
        <taxon>Chrysomelidae</taxon>
        <taxon>Bruchinae</taxon>
        <taxon>Bruchini</taxon>
        <taxon>Acanthoscelides</taxon>
    </lineage>
</organism>
<sequence length="297" mass="33635">MSEINSQPNTSKRHKAASPGRLKGDRLLSPAGNDLLTLKERKRVHGRVYELYKSFPCLWKVKSKQYSDRNAKSKAYDILVEKMRTVEESANREIVVKKINSLRTTYREELKKVLDSERSGVGTDDVYVPHLWYFELLSFLRDQESPRTSVSNMEDDNETQNSETHGVQSEDNSSQPATPHSIISEPLTPRPIPQATSRAAKMRNDKCDEVLDVTQKRFTMPSDVDAKFTLIGKAWTCKLKELSQVQATPNSKSLLYLAYTTSIIQSANSTVFTTRVIIKSSNHAIFGDASFTNRTIL</sequence>
<comment type="caution">
    <text evidence="3">The sequence shown here is derived from an EMBL/GenBank/DDBJ whole genome shotgun (WGS) entry which is preliminary data.</text>
</comment>
<dbReference type="Proteomes" id="UP001152888">
    <property type="component" value="Unassembled WGS sequence"/>
</dbReference>
<feature type="domain" description="MADF" evidence="2">
    <location>
        <begin position="47"/>
        <end position="145"/>
    </location>
</feature>
<evidence type="ECO:0000259" key="2">
    <source>
        <dbReference type="PROSITE" id="PS51029"/>
    </source>
</evidence>
<dbReference type="SMART" id="SM00595">
    <property type="entry name" value="MADF"/>
    <property type="match status" value="1"/>
</dbReference>
<evidence type="ECO:0000256" key="1">
    <source>
        <dbReference type="SAM" id="MobiDB-lite"/>
    </source>
</evidence>
<gene>
    <name evidence="3" type="ORF">ACAOBT_LOCUS35336</name>
</gene>